<protein>
    <submittedName>
        <fullName evidence="1">Uncharacterized protein</fullName>
    </submittedName>
</protein>
<accession>A0A6C0KPD6</accession>
<evidence type="ECO:0000313" key="1">
    <source>
        <dbReference type="EMBL" id="QHU19489.1"/>
    </source>
</evidence>
<reference evidence="1" key="1">
    <citation type="journal article" date="2020" name="Nature">
        <title>Giant virus diversity and host interactions through global metagenomics.</title>
        <authorList>
            <person name="Schulz F."/>
            <person name="Roux S."/>
            <person name="Paez-Espino D."/>
            <person name="Jungbluth S."/>
            <person name="Walsh D.A."/>
            <person name="Denef V.J."/>
            <person name="McMahon K.D."/>
            <person name="Konstantinidis K.T."/>
            <person name="Eloe-Fadrosh E.A."/>
            <person name="Kyrpides N.C."/>
            <person name="Woyke T."/>
        </authorList>
    </citation>
    <scope>NUCLEOTIDE SEQUENCE</scope>
    <source>
        <strain evidence="1">GVMAG-S-3300013014-113</strain>
    </source>
</reference>
<proteinExistence type="predicted"/>
<dbReference type="AlphaFoldDB" id="A0A6C0KPD6"/>
<dbReference type="EMBL" id="MN740952">
    <property type="protein sequence ID" value="QHU19489.1"/>
    <property type="molecule type" value="Genomic_DNA"/>
</dbReference>
<sequence>MNVDTKVTYNMHALNAYNALNVTTQEDNTNILLKLFLYIVLRYFI</sequence>
<name>A0A6C0KPD6_9ZZZZ</name>
<organism evidence="1">
    <name type="scientific">viral metagenome</name>
    <dbReference type="NCBI Taxonomy" id="1070528"/>
    <lineage>
        <taxon>unclassified sequences</taxon>
        <taxon>metagenomes</taxon>
        <taxon>organismal metagenomes</taxon>
    </lineage>
</organism>